<dbReference type="EMBL" id="JALJOR010000005">
    <property type="protein sequence ID" value="KAK9816662.1"/>
    <property type="molecule type" value="Genomic_DNA"/>
</dbReference>
<evidence type="ECO:0000256" key="4">
    <source>
        <dbReference type="ARBA" id="ARBA00022833"/>
    </source>
</evidence>
<reference evidence="6 7" key="1">
    <citation type="journal article" date="2024" name="Nat. Commun.">
        <title>Phylogenomics reveals the evolutionary origins of lichenization in chlorophyte algae.</title>
        <authorList>
            <person name="Puginier C."/>
            <person name="Libourel C."/>
            <person name="Otte J."/>
            <person name="Skaloud P."/>
            <person name="Haon M."/>
            <person name="Grisel S."/>
            <person name="Petersen M."/>
            <person name="Berrin J.G."/>
            <person name="Delaux P.M."/>
            <person name="Dal Grande F."/>
            <person name="Keller J."/>
        </authorList>
    </citation>
    <scope>NUCLEOTIDE SEQUENCE [LARGE SCALE GENOMIC DNA]</scope>
    <source>
        <strain evidence="6 7">SAG 2043</strain>
    </source>
</reference>
<keyword evidence="2" id="KW-0863">Zinc-finger</keyword>
<evidence type="ECO:0000313" key="6">
    <source>
        <dbReference type="EMBL" id="KAK9816662.1"/>
    </source>
</evidence>
<keyword evidence="1" id="KW-0479">Metal-binding</keyword>
<proteinExistence type="predicted"/>
<keyword evidence="4" id="KW-0862">Zinc</keyword>
<evidence type="ECO:0000256" key="2">
    <source>
        <dbReference type="ARBA" id="ARBA00022771"/>
    </source>
</evidence>
<dbReference type="AlphaFoldDB" id="A0AAW1Q5V5"/>
<dbReference type="Gene3D" id="3.30.60.90">
    <property type="match status" value="1"/>
</dbReference>
<dbReference type="GO" id="GO:0008270">
    <property type="term" value="F:zinc ion binding"/>
    <property type="evidence" value="ECO:0007669"/>
    <property type="project" value="UniProtKB-KW"/>
</dbReference>
<name>A0AAW1Q5V5_9CHLO</name>
<organism evidence="6 7">
    <name type="scientific">[Myrmecia] bisecta</name>
    <dbReference type="NCBI Taxonomy" id="41462"/>
    <lineage>
        <taxon>Eukaryota</taxon>
        <taxon>Viridiplantae</taxon>
        <taxon>Chlorophyta</taxon>
        <taxon>core chlorophytes</taxon>
        <taxon>Trebouxiophyceae</taxon>
        <taxon>Trebouxiales</taxon>
        <taxon>Trebouxiaceae</taxon>
        <taxon>Myrmecia</taxon>
    </lineage>
</organism>
<dbReference type="SMART" id="SM00291">
    <property type="entry name" value="ZnF_ZZ"/>
    <property type="match status" value="1"/>
</dbReference>
<comment type="caution">
    <text evidence="6">The sequence shown here is derived from an EMBL/GenBank/DDBJ whole genome shotgun (WGS) entry which is preliminary data.</text>
</comment>
<evidence type="ECO:0000313" key="7">
    <source>
        <dbReference type="Proteomes" id="UP001489004"/>
    </source>
</evidence>
<protein>
    <recommendedName>
        <fullName evidence="5">ZZ-type domain-containing protein</fullName>
    </recommendedName>
</protein>
<dbReference type="Proteomes" id="UP001489004">
    <property type="component" value="Unassembled WGS sequence"/>
</dbReference>
<keyword evidence="7" id="KW-1185">Reference proteome</keyword>
<evidence type="ECO:0000256" key="1">
    <source>
        <dbReference type="ARBA" id="ARBA00022723"/>
    </source>
</evidence>
<accession>A0AAW1Q5V5</accession>
<sequence>MAAASQTRRSMQQLADCLAEDQLPESSSYNLAAALASCLQSQFSCKTAVLANTLHHFESRDSFSCGYRNLQMLSAALHAEPDWSAVLFQGCGFVPDVRSLQSWLDLAWEAGFDPEGRQQVGRVTGTRKWIGVTDAAALLRYFGIRARIVDFETKGTAHECDACGAFPIRGSRYTSSVLPDYDLCEACWRLNRSPGAAPFLEVAQAAPISEAILSWVWAYFTEEGGQSIRAPGQEGGPMVTFAGRPPLFLQHQGHSRTIAGVVRTQLADRERLDLLVLDPSSRTSHLQHALEAQNKWQDLTLVSGDSLNKSHQILYVCPGIANPEEREQLKVMQATAWFQCREVQ</sequence>
<dbReference type="Gene3D" id="3.90.70.130">
    <property type="match status" value="1"/>
</dbReference>
<dbReference type="SUPFAM" id="SSF57850">
    <property type="entry name" value="RING/U-box"/>
    <property type="match status" value="1"/>
</dbReference>
<dbReference type="InterPro" id="IPR043145">
    <property type="entry name" value="Znf_ZZ_sf"/>
</dbReference>
<dbReference type="Pfam" id="PF07910">
    <property type="entry name" value="Peptidase_C78"/>
    <property type="match status" value="1"/>
</dbReference>
<dbReference type="InterPro" id="IPR000433">
    <property type="entry name" value="Znf_ZZ"/>
</dbReference>
<keyword evidence="3" id="KW-0378">Hydrolase</keyword>
<feature type="domain" description="ZZ-type" evidence="5">
    <location>
        <begin position="154"/>
        <end position="200"/>
    </location>
</feature>
<gene>
    <name evidence="6" type="ORF">WJX72_003439</name>
</gene>
<evidence type="ECO:0000256" key="3">
    <source>
        <dbReference type="ARBA" id="ARBA00022801"/>
    </source>
</evidence>
<dbReference type="GO" id="GO:0016787">
    <property type="term" value="F:hydrolase activity"/>
    <property type="evidence" value="ECO:0007669"/>
    <property type="project" value="UniProtKB-KW"/>
</dbReference>
<evidence type="ECO:0000259" key="5">
    <source>
        <dbReference type="SMART" id="SM00291"/>
    </source>
</evidence>
<dbReference type="InterPro" id="IPR012462">
    <property type="entry name" value="UFSP1/2_DUB_cat"/>
</dbReference>